<sequence length="202" mass="22256">MNSLLRLILLIDLLCLSTAGLSIFGLPSPRLYSLKSSSGDDDNYKEAIIDDNVVEDKAKEDKANAFESIVRNVSGNKQLSSSTKGVEEVVKKVTKNEEYHFGDLTRGAVGATTSGVENVVRSVIKNEDYRFGDLTKGAVSTVRSSTEGFLTYSEKTLSLLRGANIHEAVELLNLFWNKNMNHEERVEAFAVVVYLGHHDSVI</sequence>
<proteinExistence type="predicted"/>
<dbReference type="AlphaFoldDB" id="A0AAD9DE12"/>
<keyword evidence="3" id="KW-1185">Reference proteome</keyword>
<evidence type="ECO:0008006" key="4">
    <source>
        <dbReference type="Google" id="ProtNLM"/>
    </source>
</evidence>
<evidence type="ECO:0000256" key="1">
    <source>
        <dbReference type="SAM" id="SignalP"/>
    </source>
</evidence>
<evidence type="ECO:0000313" key="3">
    <source>
        <dbReference type="Proteomes" id="UP001224775"/>
    </source>
</evidence>
<evidence type="ECO:0000313" key="2">
    <source>
        <dbReference type="EMBL" id="KAK1744161.1"/>
    </source>
</evidence>
<keyword evidence="1" id="KW-0732">Signal</keyword>
<dbReference type="EMBL" id="JATAAI010000007">
    <property type="protein sequence ID" value="KAK1744161.1"/>
    <property type="molecule type" value="Genomic_DNA"/>
</dbReference>
<protein>
    <recommendedName>
        <fullName evidence="4">RxLR effector protein</fullName>
    </recommendedName>
</protein>
<feature type="signal peptide" evidence="1">
    <location>
        <begin position="1"/>
        <end position="20"/>
    </location>
</feature>
<organism evidence="2 3">
    <name type="scientific">Skeletonema marinoi</name>
    <dbReference type="NCBI Taxonomy" id="267567"/>
    <lineage>
        <taxon>Eukaryota</taxon>
        <taxon>Sar</taxon>
        <taxon>Stramenopiles</taxon>
        <taxon>Ochrophyta</taxon>
        <taxon>Bacillariophyta</taxon>
        <taxon>Coscinodiscophyceae</taxon>
        <taxon>Thalassiosirophycidae</taxon>
        <taxon>Thalassiosirales</taxon>
        <taxon>Skeletonemataceae</taxon>
        <taxon>Skeletonema</taxon>
        <taxon>Skeletonema marinoi-dohrnii complex</taxon>
    </lineage>
</organism>
<gene>
    <name evidence="2" type="ORF">QTG54_004694</name>
</gene>
<name>A0AAD9DE12_9STRA</name>
<reference evidence="2" key="1">
    <citation type="submission" date="2023-06" db="EMBL/GenBank/DDBJ databases">
        <title>Survivors Of The Sea: Transcriptome response of Skeletonema marinoi to long-term dormancy.</title>
        <authorList>
            <person name="Pinder M.I.M."/>
            <person name="Kourtchenko O."/>
            <person name="Robertson E.K."/>
            <person name="Larsson T."/>
            <person name="Maumus F."/>
            <person name="Osuna-Cruz C.M."/>
            <person name="Vancaester E."/>
            <person name="Stenow R."/>
            <person name="Vandepoele K."/>
            <person name="Ploug H."/>
            <person name="Bruchert V."/>
            <person name="Godhe A."/>
            <person name="Topel M."/>
        </authorList>
    </citation>
    <scope>NUCLEOTIDE SEQUENCE</scope>
    <source>
        <strain evidence="2">R05AC</strain>
    </source>
</reference>
<dbReference type="Proteomes" id="UP001224775">
    <property type="component" value="Unassembled WGS sequence"/>
</dbReference>
<comment type="caution">
    <text evidence="2">The sequence shown here is derived from an EMBL/GenBank/DDBJ whole genome shotgun (WGS) entry which is preliminary data.</text>
</comment>
<accession>A0AAD9DE12</accession>
<feature type="chain" id="PRO_5042272275" description="RxLR effector protein" evidence="1">
    <location>
        <begin position="21"/>
        <end position="202"/>
    </location>
</feature>